<keyword evidence="1" id="KW-0472">Membrane</keyword>
<keyword evidence="1" id="KW-1133">Transmembrane helix</keyword>
<evidence type="ECO:0000256" key="1">
    <source>
        <dbReference type="SAM" id="Phobius"/>
    </source>
</evidence>
<dbReference type="RefSeq" id="WP_108961370.1">
    <property type="nucleotide sequence ID" value="NZ_BFAZ01000011.1"/>
</dbReference>
<dbReference type="AlphaFoldDB" id="A0A2P2DIK1"/>
<protein>
    <submittedName>
        <fullName evidence="2">Uncharacterized protein</fullName>
    </submittedName>
</protein>
<feature type="transmembrane region" description="Helical" evidence="1">
    <location>
        <begin position="14"/>
        <end position="36"/>
    </location>
</feature>
<reference evidence="3" key="1">
    <citation type="journal article" date="2019" name="Microbiol. Immunol.">
        <title>Molecular and phenotypic characterization of Leptospira johnsonii sp. nov., Leptospira ellinghausenii sp. nov. and Leptospira ryugenii sp. nov. isolated from soil and water in Japan.</title>
        <authorList>
            <person name="Masuzawa T."/>
            <person name="Saito M."/>
            <person name="Nakao R."/>
            <person name="Nikaido Y."/>
            <person name="Matsumoto M."/>
            <person name="Ogawa M."/>
            <person name="Yokoyama M."/>
            <person name="Hidaka Y."/>
            <person name="Tomita J."/>
            <person name="Sakakibara K."/>
            <person name="Suzuki K."/>
            <person name="Yasuda S."/>
            <person name="Sato H."/>
            <person name="Yamaguchi M."/>
            <person name="Yoshida S.I."/>
            <person name="Koizumi N."/>
            <person name="Kawamura Y."/>
        </authorList>
    </citation>
    <scope>NUCLEOTIDE SEQUENCE [LARGE SCALE GENOMIC DNA]</scope>
    <source>
        <strain evidence="3">E18</strain>
    </source>
</reference>
<sequence>MTFWDFAHLHFFELFFLLLSITFIFAMIFWFLVFLINKYSLNLTSKWLNLKSEKIPLSEYVSRDTLVFGQLSTLREYSNAEIAAVFSLHNGGKFNNGISVQKWSLTHDCCADGSFPFYDKSLKYRDQLISQTDWVANAIIEDLYFLDISTMRETSAWRREFVRNSIVSCVFKLVQTNDAQELIVGLFFRDNIIDKSTFDSKKLIEYSDRISSILKTGMDNL</sequence>
<dbReference type="EMBL" id="BFAZ01000011">
    <property type="protein sequence ID" value="GBF44400.1"/>
    <property type="molecule type" value="Genomic_DNA"/>
</dbReference>
<comment type="caution">
    <text evidence="2">The sequence shown here is derived from an EMBL/GenBank/DDBJ whole genome shotgun (WGS) entry which is preliminary data.</text>
</comment>
<accession>A0A2P2DIK1</accession>
<evidence type="ECO:0000313" key="3">
    <source>
        <dbReference type="Proteomes" id="UP000245206"/>
    </source>
</evidence>
<evidence type="ECO:0000313" key="2">
    <source>
        <dbReference type="EMBL" id="GBF44400.1"/>
    </source>
</evidence>
<dbReference type="Proteomes" id="UP000245206">
    <property type="component" value="Unassembled WGS sequence"/>
</dbReference>
<keyword evidence="3" id="KW-1185">Reference proteome</keyword>
<gene>
    <name evidence="2" type="ORF">LPTSP2_37030</name>
</gene>
<proteinExistence type="predicted"/>
<organism evidence="2 3">
    <name type="scientific">Leptospira ellinghausenii</name>
    <dbReference type="NCBI Taxonomy" id="1917822"/>
    <lineage>
        <taxon>Bacteria</taxon>
        <taxon>Pseudomonadati</taxon>
        <taxon>Spirochaetota</taxon>
        <taxon>Spirochaetia</taxon>
        <taxon>Leptospirales</taxon>
        <taxon>Leptospiraceae</taxon>
        <taxon>Leptospira</taxon>
    </lineage>
</organism>
<dbReference type="OrthoDB" id="324026at2"/>
<name>A0A2P2DIK1_9LEPT</name>
<keyword evidence="1" id="KW-0812">Transmembrane</keyword>